<dbReference type="RefSeq" id="WP_278100650.1">
    <property type="nucleotide sequence ID" value="NZ_CP091092.1"/>
</dbReference>
<proteinExistence type="predicted"/>
<name>A0AAF0JNP3_9EURY</name>
<dbReference type="InterPro" id="IPR007527">
    <property type="entry name" value="Znf_SWIM"/>
</dbReference>
<gene>
    <name evidence="3" type="ORF">L1994_05350</name>
</gene>
<dbReference type="Proteomes" id="UP001218895">
    <property type="component" value="Chromosome"/>
</dbReference>
<dbReference type="GeneID" id="79949802"/>
<evidence type="ECO:0000313" key="4">
    <source>
        <dbReference type="Proteomes" id="UP001218895"/>
    </source>
</evidence>
<protein>
    <submittedName>
        <fullName evidence="3">SWIM zinc finger family protein</fullName>
    </submittedName>
</protein>
<reference evidence="3" key="1">
    <citation type="submission" date="2022-01" db="EMBL/GenBank/DDBJ databases">
        <title>Complete genome of Methanomicrobium antiquum DSM 21220.</title>
        <authorList>
            <person name="Chen S.-C."/>
            <person name="You Y.-T."/>
            <person name="Zhou Y.-Z."/>
            <person name="Lai M.-C."/>
        </authorList>
    </citation>
    <scope>NUCLEOTIDE SEQUENCE</scope>
    <source>
        <strain evidence="3">DSM 21220</strain>
    </source>
</reference>
<keyword evidence="1" id="KW-0862">Zinc</keyword>
<evidence type="ECO:0000259" key="2">
    <source>
        <dbReference type="PROSITE" id="PS50966"/>
    </source>
</evidence>
<dbReference type="Pfam" id="PF04434">
    <property type="entry name" value="SWIM"/>
    <property type="match status" value="1"/>
</dbReference>
<dbReference type="GO" id="GO:0008270">
    <property type="term" value="F:zinc ion binding"/>
    <property type="evidence" value="ECO:0007669"/>
    <property type="project" value="UniProtKB-KW"/>
</dbReference>
<evidence type="ECO:0000313" key="3">
    <source>
        <dbReference type="EMBL" id="WFN37810.1"/>
    </source>
</evidence>
<sequence length="105" mass="12353">MDKKITDKKYKGDLTKSLRDKIIARYGKKGVNALIAVDNKRVLKYLDFFVVIGNSGEYVIADDFCTCHDFSYRQNKCWHILAVKIAEYTGVYTEMPEWYQDRWAK</sequence>
<feature type="domain" description="SWIM-type" evidence="2">
    <location>
        <begin position="48"/>
        <end position="88"/>
    </location>
</feature>
<keyword evidence="4" id="KW-1185">Reference proteome</keyword>
<keyword evidence="1" id="KW-0479">Metal-binding</keyword>
<dbReference type="PROSITE" id="PS50966">
    <property type="entry name" value="ZF_SWIM"/>
    <property type="match status" value="1"/>
</dbReference>
<accession>A0AAF0JNP3</accession>
<dbReference type="KEGG" id="manq:L1994_05350"/>
<dbReference type="EMBL" id="CP091092">
    <property type="protein sequence ID" value="WFN37810.1"/>
    <property type="molecule type" value="Genomic_DNA"/>
</dbReference>
<evidence type="ECO:0000256" key="1">
    <source>
        <dbReference type="PROSITE-ProRule" id="PRU00325"/>
    </source>
</evidence>
<organism evidence="3 4">
    <name type="scientific">Methanomicrobium antiquum</name>
    <dbReference type="NCBI Taxonomy" id="487686"/>
    <lineage>
        <taxon>Archaea</taxon>
        <taxon>Methanobacteriati</taxon>
        <taxon>Methanobacteriota</taxon>
        <taxon>Stenosarchaea group</taxon>
        <taxon>Methanomicrobia</taxon>
        <taxon>Methanomicrobiales</taxon>
        <taxon>Methanomicrobiaceae</taxon>
        <taxon>Methanomicrobium</taxon>
    </lineage>
</organism>
<dbReference type="AlphaFoldDB" id="A0AAF0JNP3"/>
<keyword evidence="1" id="KW-0863">Zinc-finger</keyword>